<dbReference type="AlphaFoldDB" id="A0A2A2PU66"/>
<reference evidence="1 2" key="1">
    <citation type="submission" date="2017-08" db="EMBL/GenBank/DDBJ databases">
        <title>Draft Genome Sequence of Pseudomonas moraviensis TYU6, isolated from Taxus cuspidata by using PacBio Single-Molecule Real-Time Technology.</title>
        <authorList>
            <person name="Baek K.-H."/>
            <person name="Mishra A.K."/>
        </authorList>
    </citation>
    <scope>NUCLEOTIDE SEQUENCE [LARGE SCALE GENOMIC DNA]</scope>
    <source>
        <strain evidence="1 2">TYU6</strain>
    </source>
</reference>
<dbReference type="EMBL" id="NRST01000001">
    <property type="protein sequence ID" value="PAW59078.1"/>
    <property type="molecule type" value="Genomic_DNA"/>
</dbReference>
<comment type="caution">
    <text evidence="1">The sequence shown here is derived from an EMBL/GenBank/DDBJ whole genome shotgun (WGS) entry which is preliminary data.</text>
</comment>
<evidence type="ECO:0000313" key="1">
    <source>
        <dbReference type="EMBL" id="PAW59078.1"/>
    </source>
</evidence>
<gene>
    <name evidence="1" type="ORF">CKQ80_17680</name>
</gene>
<organism evidence="1 2">
    <name type="scientific">Pseudomonas moraviensis</name>
    <dbReference type="NCBI Taxonomy" id="321662"/>
    <lineage>
        <taxon>Bacteria</taxon>
        <taxon>Pseudomonadati</taxon>
        <taxon>Pseudomonadota</taxon>
        <taxon>Gammaproteobacteria</taxon>
        <taxon>Pseudomonadales</taxon>
        <taxon>Pseudomonadaceae</taxon>
        <taxon>Pseudomonas</taxon>
    </lineage>
</organism>
<keyword evidence="2" id="KW-1185">Reference proteome</keyword>
<protein>
    <submittedName>
        <fullName evidence="1">Integrase</fullName>
    </submittedName>
</protein>
<accession>A0A2A2PU66</accession>
<evidence type="ECO:0000313" key="2">
    <source>
        <dbReference type="Proteomes" id="UP000217830"/>
    </source>
</evidence>
<dbReference type="Proteomes" id="UP000217830">
    <property type="component" value="Unassembled WGS sequence"/>
</dbReference>
<name>A0A2A2PU66_9PSED</name>
<proteinExistence type="predicted"/>
<sequence length="595" mass="67194">MIDEVKYIIYCLAYFAGGGRLGRLSAKTLEQRWVVLRSAVLFCYEQIQKPLVGVLSLQQLFSTPVYLAAFIAERAQPHFPQMLSALLANLISVGDDRLGYRVISSRDIELRRHEPNQHPVIPTRIYLELINVLQDMLDQIHRGVESLECFVSKFCDEFYGLAHDVQKSLLPGGKANYRPIMTEVLQAHCLNEVFSGVFSCSHKRGLSPALLKMQYIVKNVIHLYTGMREQEVLRMQYDCLSDEIYLKEVVDDNGVTRDLARSVSVLSTTTKFTGYKKSESWFAPSEVVKAVKIAQAICRGLASIYKIDVDNDCPLFLNPAVLRKRNTDVGVGKLGNFYNKIPLIEGVRIELSDIQELAQTDTKRDFYSEPEFAVGRSWPLTGHQFRRSLAFYGSNSGFISLPSLKSQYKQVTLEMARYYSNGFQNLKTIFGYYDPKSNGFVLPNSHVALEFQMGMPMAVANQLLSDVLFREAPLFGGTGSYIEKQKARLKNGEVCIEDVRADTLIRVKNCEISYRPTFLGGCSKVGRCDYFLLGDFTECLICEGAIIQPEKVGHAIEAMTEELTLYSYGSGEYQVANGDLERLLSFKARFIDKDV</sequence>